<dbReference type="InterPro" id="IPR006061">
    <property type="entry name" value="SBP_1_CS"/>
</dbReference>
<dbReference type="PROSITE" id="PS01037">
    <property type="entry name" value="SBP_BACTERIAL_1"/>
    <property type="match status" value="1"/>
</dbReference>
<feature type="chain" id="PRO_5046873656" evidence="5">
    <location>
        <begin position="22"/>
        <end position="473"/>
    </location>
</feature>
<dbReference type="PROSITE" id="PS51257">
    <property type="entry name" value="PROKAR_LIPOPROTEIN"/>
    <property type="match status" value="1"/>
</dbReference>
<evidence type="ECO:0000313" key="6">
    <source>
        <dbReference type="EMBL" id="MFD2611191.1"/>
    </source>
</evidence>
<evidence type="ECO:0000256" key="5">
    <source>
        <dbReference type="SAM" id="SignalP"/>
    </source>
</evidence>
<evidence type="ECO:0000256" key="4">
    <source>
        <dbReference type="SAM" id="MobiDB-lite"/>
    </source>
</evidence>
<dbReference type="SUPFAM" id="SSF53850">
    <property type="entry name" value="Periplasmic binding protein-like II"/>
    <property type="match status" value="1"/>
</dbReference>
<dbReference type="PANTHER" id="PTHR43649:SF14">
    <property type="entry name" value="BLR3389 PROTEIN"/>
    <property type="match status" value="1"/>
</dbReference>
<dbReference type="RefSeq" id="WP_377599584.1">
    <property type="nucleotide sequence ID" value="NZ_JBHUME010000002.1"/>
</dbReference>
<protein>
    <submittedName>
        <fullName evidence="6">Extracellular solute-binding protein</fullName>
    </submittedName>
</protein>
<dbReference type="InterPro" id="IPR050490">
    <property type="entry name" value="Bact_solute-bd_prot1"/>
</dbReference>
<keyword evidence="2" id="KW-0813">Transport</keyword>
<name>A0ABW5P8H0_9BACL</name>
<reference evidence="7" key="1">
    <citation type="journal article" date="2019" name="Int. J. Syst. Evol. Microbiol.">
        <title>The Global Catalogue of Microorganisms (GCM) 10K type strain sequencing project: providing services to taxonomists for standard genome sequencing and annotation.</title>
        <authorList>
            <consortium name="The Broad Institute Genomics Platform"/>
            <consortium name="The Broad Institute Genome Sequencing Center for Infectious Disease"/>
            <person name="Wu L."/>
            <person name="Ma J."/>
        </authorList>
    </citation>
    <scope>NUCLEOTIDE SEQUENCE [LARGE SCALE GENOMIC DNA]</scope>
    <source>
        <strain evidence="7">KCTC 3950</strain>
    </source>
</reference>
<keyword evidence="3 5" id="KW-0732">Signal</keyword>
<evidence type="ECO:0000256" key="3">
    <source>
        <dbReference type="ARBA" id="ARBA00022729"/>
    </source>
</evidence>
<feature type="signal peptide" evidence="5">
    <location>
        <begin position="1"/>
        <end position="21"/>
    </location>
</feature>
<dbReference type="Gene3D" id="3.40.190.10">
    <property type="entry name" value="Periplasmic binding protein-like II"/>
    <property type="match status" value="2"/>
</dbReference>
<organism evidence="6 7">
    <name type="scientific">Paenibacillus gansuensis</name>
    <dbReference type="NCBI Taxonomy" id="306542"/>
    <lineage>
        <taxon>Bacteria</taxon>
        <taxon>Bacillati</taxon>
        <taxon>Bacillota</taxon>
        <taxon>Bacilli</taxon>
        <taxon>Bacillales</taxon>
        <taxon>Paenibacillaceae</taxon>
        <taxon>Paenibacillus</taxon>
    </lineage>
</organism>
<accession>A0ABW5P8H0</accession>
<sequence>MKNWKGIFTLALALMLIFTTAACSNSNNASGNGNGNTAANTNKDGNGGSEPAPEPKTVKVAFVKWGEDHIWIKWMNKVKKEFEEKHPGVTVELIPVPGQDFQTKFSLMMMDEKTAPDVLTEDTFLVNSDVAAGNLSPLDDKLAAWEDWSKINPAVHEAVKGADGKLYGVPFNTDTRGLYYNTNIFKEAGIPVPWQPKNWNEILDAAAKIKTARPDVVPFWANAGKATGEGTTMQTFEMLLYGTDDTLYDYDQNKWVVESPGIVKSLQFVQNMFSKGLGPKLSQILTPQAPQILEKDLLRKEKVGIVLNGNWMPGPFREGGTLAWPEMTKVYQLAAMPTEQGQGKGFTSMSGGWALSVPAKAQQKDLAFEFVTTAMNYDNHKFLSLGDASLTPRTDLAEDPEYKDAPGMVVGRAAEFIQYTNFRPAFAEYPSVSTHIQEMVEVVAAGKMKPEEAMKQFSKNVVRLVGEDKVIKK</sequence>
<dbReference type="Pfam" id="PF01547">
    <property type="entry name" value="SBP_bac_1"/>
    <property type="match status" value="1"/>
</dbReference>
<evidence type="ECO:0000256" key="2">
    <source>
        <dbReference type="ARBA" id="ARBA00022448"/>
    </source>
</evidence>
<keyword evidence="7" id="KW-1185">Reference proteome</keyword>
<evidence type="ECO:0000313" key="7">
    <source>
        <dbReference type="Proteomes" id="UP001597541"/>
    </source>
</evidence>
<dbReference type="InterPro" id="IPR006059">
    <property type="entry name" value="SBP"/>
</dbReference>
<dbReference type="EMBL" id="JBHUME010000002">
    <property type="protein sequence ID" value="MFD2611191.1"/>
    <property type="molecule type" value="Genomic_DNA"/>
</dbReference>
<proteinExistence type="inferred from homology"/>
<dbReference type="Proteomes" id="UP001597541">
    <property type="component" value="Unassembled WGS sequence"/>
</dbReference>
<dbReference type="PANTHER" id="PTHR43649">
    <property type="entry name" value="ARABINOSE-BINDING PROTEIN-RELATED"/>
    <property type="match status" value="1"/>
</dbReference>
<comment type="caution">
    <text evidence="6">The sequence shown here is derived from an EMBL/GenBank/DDBJ whole genome shotgun (WGS) entry which is preliminary data.</text>
</comment>
<feature type="region of interest" description="Disordered" evidence="4">
    <location>
        <begin position="34"/>
        <end position="55"/>
    </location>
</feature>
<evidence type="ECO:0000256" key="1">
    <source>
        <dbReference type="ARBA" id="ARBA00008520"/>
    </source>
</evidence>
<gene>
    <name evidence="6" type="ORF">ACFSUF_01980</name>
</gene>
<comment type="similarity">
    <text evidence="1">Belongs to the bacterial solute-binding protein 1 family.</text>
</comment>
<feature type="compositionally biased region" description="Low complexity" evidence="4">
    <location>
        <begin position="34"/>
        <end position="44"/>
    </location>
</feature>